<dbReference type="GO" id="GO:0005856">
    <property type="term" value="C:cytoskeleton"/>
    <property type="evidence" value="ECO:0007669"/>
    <property type="project" value="UniProtKB-SubCell"/>
</dbReference>
<dbReference type="InterPro" id="IPR004000">
    <property type="entry name" value="Actin"/>
</dbReference>
<evidence type="ECO:0000256" key="2">
    <source>
        <dbReference type="ARBA" id="ARBA00004245"/>
    </source>
</evidence>
<reference evidence="7 8" key="1">
    <citation type="submission" date="2018-11" db="EMBL/GenBank/DDBJ databases">
        <authorList>
            <consortium name="Pathogen Informatics"/>
        </authorList>
    </citation>
    <scope>NUCLEOTIDE SEQUENCE [LARGE SCALE GENOMIC DNA]</scope>
    <source>
        <strain>Denwood</strain>
        <strain evidence="8">Zambia</strain>
    </source>
</reference>
<keyword evidence="8" id="KW-1185">Reference proteome</keyword>
<keyword evidence="5" id="KW-0067">ATP-binding</keyword>
<evidence type="ECO:0000256" key="4">
    <source>
        <dbReference type="ARBA" id="ARBA00022741"/>
    </source>
</evidence>
<dbReference type="PRINTS" id="PR00190">
    <property type="entry name" value="ACTIN"/>
</dbReference>
<dbReference type="GO" id="GO:0005524">
    <property type="term" value="F:ATP binding"/>
    <property type="evidence" value="ECO:0007669"/>
    <property type="project" value="UniProtKB-KW"/>
</dbReference>
<accession>A0A183NFM0</accession>
<comment type="function">
    <text evidence="1">Actins are highly conserved proteins that are involved in various types of cell motility and are ubiquitously expressed in all eukaryotic cells.</text>
</comment>
<organism evidence="7 8">
    <name type="scientific">Schistosoma mattheei</name>
    <dbReference type="NCBI Taxonomy" id="31246"/>
    <lineage>
        <taxon>Eukaryota</taxon>
        <taxon>Metazoa</taxon>
        <taxon>Spiralia</taxon>
        <taxon>Lophotrochozoa</taxon>
        <taxon>Platyhelminthes</taxon>
        <taxon>Trematoda</taxon>
        <taxon>Digenea</taxon>
        <taxon>Strigeidida</taxon>
        <taxon>Schistosomatoidea</taxon>
        <taxon>Schistosomatidae</taxon>
        <taxon>Schistosoma</taxon>
    </lineage>
</organism>
<dbReference type="FunFam" id="3.30.420.40:FF:000148">
    <property type="entry name" value="Actin, alpha skeletal muscle"/>
    <property type="match status" value="1"/>
</dbReference>
<sequence>MKWAETVGKATANEREPTFAKLTEFVSSRAEILLSRFGRLQQLVNGLSMDCKDRVVCTIEGCQDRHHLLMRELIQVQGGSSERLKESHCEYTESLGLSPVRLRAGNKEVCVYAFLDNGSDTTLMKSSTVRLLGLSSDSASITIKTVNGTGFAEDDASRAVSSSISGGTRHQGVIVGMDRKDSHVGEDARSKRGVMTLKYQIEHGIVTKWGDMEKICTPAMFVAVQAVSSMYASGRTTGIVLDLGEGVIHTFQIYEGYALTYAILRPDLAGRDLTDFMMKILTETGCSSSLYSWNILRCKTSDNVLLYSKLLVLVRRGTYRRAENALISGRNRIAVDCRLGLWMYRLTVVSPVLPIDI</sequence>
<name>A0A183NFM0_9TREM</name>
<dbReference type="Pfam" id="PF00022">
    <property type="entry name" value="Actin"/>
    <property type="match status" value="1"/>
</dbReference>
<keyword evidence="3" id="KW-0963">Cytoplasm</keyword>
<dbReference type="Gene3D" id="3.90.640.10">
    <property type="entry name" value="Actin, Chain A, domain 4"/>
    <property type="match status" value="1"/>
</dbReference>
<dbReference type="SUPFAM" id="SSF53067">
    <property type="entry name" value="Actin-like ATPase domain"/>
    <property type="match status" value="2"/>
</dbReference>
<dbReference type="Proteomes" id="UP000269396">
    <property type="component" value="Unassembled WGS sequence"/>
</dbReference>
<evidence type="ECO:0000256" key="5">
    <source>
        <dbReference type="ARBA" id="ARBA00022840"/>
    </source>
</evidence>
<dbReference type="InterPro" id="IPR043129">
    <property type="entry name" value="ATPase_NBD"/>
</dbReference>
<dbReference type="STRING" id="31246.A0A183NFM0"/>
<evidence type="ECO:0000313" key="8">
    <source>
        <dbReference type="Proteomes" id="UP000269396"/>
    </source>
</evidence>
<dbReference type="AlphaFoldDB" id="A0A183NFM0"/>
<keyword evidence="4" id="KW-0547">Nucleotide-binding</keyword>
<dbReference type="PANTHER" id="PTHR11937">
    <property type="entry name" value="ACTIN"/>
    <property type="match status" value="1"/>
</dbReference>
<evidence type="ECO:0000256" key="6">
    <source>
        <dbReference type="ARBA" id="ARBA00023212"/>
    </source>
</evidence>
<evidence type="ECO:0000313" key="7">
    <source>
        <dbReference type="EMBL" id="VDO73970.1"/>
    </source>
</evidence>
<gene>
    <name evidence="7" type="ORF">SMTD_LOCUS906</name>
</gene>
<protein>
    <submittedName>
        <fullName evidence="7">Uncharacterized protein</fullName>
    </submittedName>
</protein>
<dbReference type="EMBL" id="UZAL01000919">
    <property type="protein sequence ID" value="VDO73970.1"/>
    <property type="molecule type" value="Genomic_DNA"/>
</dbReference>
<proteinExistence type="predicted"/>
<comment type="subcellular location">
    <subcellularLocation>
        <location evidence="2">Cytoplasm</location>
        <location evidence="2">Cytoskeleton</location>
    </subcellularLocation>
</comment>
<evidence type="ECO:0000256" key="1">
    <source>
        <dbReference type="ARBA" id="ARBA00003520"/>
    </source>
</evidence>
<keyword evidence="6" id="KW-0206">Cytoskeleton</keyword>
<evidence type="ECO:0000256" key="3">
    <source>
        <dbReference type="ARBA" id="ARBA00022490"/>
    </source>
</evidence>
<dbReference type="Gene3D" id="3.30.420.40">
    <property type="match status" value="3"/>
</dbReference>